<keyword evidence="2" id="KW-1185">Reference proteome</keyword>
<dbReference type="AlphaFoldDB" id="A0A8R7R0C0"/>
<evidence type="ECO:0000313" key="1">
    <source>
        <dbReference type="EnsemblPlants" id="TuG1812G0700001953.01.T01.cds329741"/>
    </source>
</evidence>
<proteinExistence type="predicted"/>
<dbReference type="Gramene" id="TuG1812G0700001953.01.T01">
    <property type="protein sequence ID" value="TuG1812G0700001953.01.T01.cds329741"/>
    <property type="gene ID" value="TuG1812G0700001953.01"/>
</dbReference>
<evidence type="ECO:0000313" key="2">
    <source>
        <dbReference type="Proteomes" id="UP000015106"/>
    </source>
</evidence>
<reference evidence="2" key="1">
    <citation type="journal article" date="2013" name="Nature">
        <title>Draft genome of the wheat A-genome progenitor Triticum urartu.</title>
        <authorList>
            <person name="Ling H.Q."/>
            <person name="Zhao S."/>
            <person name="Liu D."/>
            <person name="Wang J."/>
            <person name="Sun H."/>
            <person name="Zhang C."/>
            <person name="Fan H."/>
            <person name="Li D."/>
            <person name="Dong L."/>
            <person name="Tao Y."/>
            <person name="Gao C."/>
            <person name="Wu H."/>
            <person name="Li Y."/>
            <person name="Cui Y."/>
            <person name="Guo X."/>
            <person name="Zheng S."/>
            <person name="Wang B."/>
            <person name="Yu K."/>
            <person name="Liang Q."/>
            <person name="Yang W."/>
            <person name="Lou X."/>
            <person name="Chen J."/>
            <person name="Feng M."/>
            <person name="Jian J."/>
            <person name="Zhang X."/>
            <person name="Luo G."/>
            <person name="Jiang Y."/>
            <person name="Liu J."/>
            <person name="Wang Z."/>
            <person name="Sha Y."/>
            <person name="Zhang B."/>
            <person name="Wu H."/>
            <person name="Tang D."/>
            <person name="Shen Q."/>
            <person name="Xue P."/>
            <person name="Zou S."/>
            <person name="Wang X."/>
            <person name="Liu X."/>
            <person name="Wang F."/>
            <person name="Yang Y."/>
            <person name="An X."/>
            <person name="Dong Z."/>
            <person name="Zhang K."/>
            <person name="Zhang X."/>
            <person name="Luo M.C."/>
            <person name="Dvorak J."/>
            <person name="Tong Y."/>
            <person name="Wang J."/>
            <person name="Yang H."/>
            <person name="Li Z."/>
            <person name="Wang D."/>
            <person name="Zhang A."/>
            <person name="Wang J."/>
        </authorList>
    </citation>
    <scope>NUCLEOTIDE SEQUENCE</scope>
    <source>
        <strain evidence="2">cv. G1812</strain>
    </source>
</reference>
<dbReference type="Proteomes" id="UP000015106">
    <property type="component" value="Chromosome 7"/>
</dbReference>
<accession>A0A8R7R0C0</accession>
<sequence length="22" mass="2646">MPTIRMTIMLFRMKHVLTDVVI</sequence>
<reference evidence="1" key="2">
    <citation type="submission" date="2018-03" db="EMBL/GenBank/DDBJ databases">
        <title>The Triticum urartu genome reveals the dynamic nature of wheat genome evolution.</title>
        <authorList>
            <person name="Ling H."/>
            <person name="Ma B."/>
            <person name="Shi X."/>
            <person name="Liu H."/>
            <person name="Dong L."/>
            <person name="Sun H."/>
            <person name="Cao Y."/>
            <person name="Gao Q."/>
            <person name="Zheng S."/>
            <person name="Li Y."/>
            <person name="Yu Y."/>
            <person name="Du H."/>
            <person name="Qi M."/>
            <person name="Li Y."/>
            <person name="Yu H."/>
            <person name="Cui Y."/>
            <person name="Wang N."/>
            <person name="Chen C."/>
            <person name="Wu H."/>
            <person name="Zhao Y."/>
            <person name="Zhang J."/>
            <person name="Li Y."/>
            <person name="Zhou W."/>
            <person name="Zhang B."/>
            <person name="Hu W."/>
            <person name="Eijk M."/>
            <person name="Tang J."/>
            <person name="Witsenboer H."/>
            <person name="Zhao S."/>
            <person name="Li Z."/>
            <person name="Zhang A."/>
            <person name="Wang D."/>
            <person name="Liang C."/>
        </authorList>
    </citation>
    <scope>NUCLEOTIDE SEQUENCE [LARGE SCALE GENOMIC DNA]</scope>
    <source>
        <strain evidence="1">cv. G1812</strain>
    </source>
</reference>
<reference evidence="1" key="3">
    <citation type="submission" date="2022-06" db="UniProtKB">
        <authorList>
            <consortium name="EnsemblPlants"/>
        </authorList>
    </citation>
    <scope>IDENTIFICATION</scope>
</reference>
<protein>
    <submittedName>
        <fullName evidence="1">Uncharacterized protein</fullName>
    </submittedName>
</protein>
<name>A0A8R7R0C0_TRIUA</name>
<dbReference type="EnsemblPlants" id="TuG1812G0700001953.01.T01">
    <property type="protein sequence ID" value="TuG1812G0700001953.01.T01.cds329741"/>
    <property type="gene ID" value="TuG1812G0700001953.01"/>
</dbReference>
<organism evidence="1 2">
    <name type="scientific">Triticum urartu</name>
    <name type="common">Red wild einkorn</name>
    <name type="synonym">Crithodium urartu</name>
    <dbReference type="NCBI Taxonomy" id="4572"/>
    <lineage>
        <taxon>Eukaryota</taxon>
        <taxon>Viridiplantae</taxon>
        <taxon>Streptophyta</taxon>
        <taxon>Embryophyta</taxon>
        <taxon>Tracheophyta</taxon>
        <taxon>Spermatophyta</taxon>
        <taxon>Magnoliopsida</taxon>
        <taxon>Liliopsida</taxon>
        <taxon>Poales</taxon>
        <taxon>Poaceae</taxon>
        <taxon>BOP clade</taxon>
        <taxon>Pooideae</taxon>
        <taxon>Triticodae</taxon>
        <taxon>Triticeae</taxon>
        <taxon>Triticinae</taxon>
        <taxon>Triticum</taxon>
    </lineage>
</organism>